<evidence type="ECO:0000313" key="2">
    <source>
        <dbReference type="EMBL" id="KAK4183839.1"/>
    </source>
</evidence>
<evidence type="ECO:0000256" key="1">
    <source>
        <dbReference type="SAM" id="MobiDB-lite"/>
    </source>
</evidence>
<name>A0AAN6WL31_9PEZI</name>
<reference evidence="2" key="1">
    <citation type="journal article" date="2023" name="Mol. Phylogenet. Evol.">
        <title>Genome-scale phylogeny and comparative genomics of the fungal order Sordariales.</title>
        <authorList>
            <person name="Hensen N."/>
            <person name="Bonometti L."/>
            <person name="Westerberg I."/>
            <person name="Brannstrom I.O."/>
            <person name="Guillou S."/>
            <person name="Cros-Aarteil S."/>
            <person name="Calhoun S."/>
            <person name="Haridas S."/>
            <person name="Kuo A."/>
            <person name="Mondo S."/>
            <person name="Pangilinan J."/>
            <person name="Riley R."/>
            <person name="LaButti K."/>
            <person name="Andreopoulos B."/>
            <person name="Lipzen A."/>
            <person name="Chen C."/>
            <person name="Yan M."/>
            <person name="Daum C."/>
            <person name="Ng V."/>
            <person name="Clum A."/>
            <person name="Steindorff A."/>
            <person name="Ohm R.A."/>
            <person name="Martin F."/>
            <person name="Silar P."/>
            <person name="Natvig D.O."/>
            <person name="Lalanne C."/>
            <person name="Gautier V."/>
            <person name="Ament-Velasquez S.L."/>
            <person name="Kruys A."/>
            <person name="Hutchinson M.I."/>
            <person name="Powell A.J."/>
            <person name="Barry K."/>
            <person name="Miller A.N."/>
            <person name="Grigoriev I.V."/>
            <person name="Debuchy R."/>
            <person name="Gladieux P."/>
            <person name="Hiltunen Thoren M."/>
            <person name="Johannesson H."/>
        </authorList>
    </citation>
    <scope>NUCLEOTIDE SEQUENCE</scope>
    <source>
        <strain evidence="2">PSN309</strain>
    </source>
</reference>
<organism evidence="2 3">
    <name type="scientific">Podospora australis</name>
    <dbReference type="NCBI Taxonomy" id="1536484"/>
    <lineage>
        <taxon>Eukaryota</taxon>
        <taxon>Fungi</taxon>
        <taxon>Dikarya</taxon>
        <taxon>Ascomycota</taxon>
        <taxon>Pezizomycotina</taxon>
        <taxon>Sordariomycetes</taxon>
        <taxon>Sordariomycetidae</taxon>
        <taxon>Sordariales</taxon>
        <taxon>Podosporaceae</taxon>
        <taxon>Podospora</taxon>
    </lineage>
</organism>
<sequence length="268" mass="29490">MNYHSYPPPVFGAHLKKKVSAASNGALNTQSPAEPYQTVTIRFFPGGVEDELSSDSLDHAFPLPPVTSTISAPRYIPRRAASTIRPPPQSEAEKTTTSSRQPYGISTAIPSGISSTTTTQFSPQRGAGLGNYRNPLPGASRPPKPSGKSLQRSLVPNASQDESNIFRHGYVGYSLLNRSEAEWKEIAENDPDLPSRTTEELIEHLNRPYMEEPKTSGKIESQKSHKRRQPSLTTEELIARLNAPYHPSSDGDSDSVDEDLPRRSRNVR</sequence>
<accession>A0AAN6WL31</accession>
<evidence type="ECO:0000313" key="3">
    <source>
        <dbReference type="Proteomes" id="UP001302126"/>
    </source>
</evidence>
<dbReference type="AlphaFoldDB" id="A0AAN6WL31"/>
<feature type="region of interest" description="Disordered" evidence="1">
    <location>
        <begin position="68"/>
        <end position="161"/>
    </location>
</feature>
<feature type="compositionally biased region" description="Polar residues" evidence="1">
    <location>
        <begin position="108"/>
        <end position="123"/>
    </location>
</feature>
<dbReference type="Proteomes" id="UP001302126">
    <property type="component" value="Unassembled WGS sequence"/>
</dbReference>
<feature type="compositionally biased region" description="Polar residues" evidence="1">
    <location>
        <begin position="148"/>
        <end position="161"/>
    </location>
</feature>
<comment type="caution">
    <text evidence="2">The sequence shown here is derived from an EMBL/GenBank/DDBJ whole genome shotgun (WGS) entry which is preliminary data.</text>
</comment>
<reference evidence="2" key="2">
    <citation type="submission" date="2023-05" db="EMBL/GenBank/DDBJ databases">
        <authorList>
            <consortium name="Lawrence Berkeley National Laboratory"/>
            <person name="Steindorff A."/>
            <person name="Hensen N."/>
            <person name="Bonometti L."/>
            <person name="Westerberg I."/>
            <person name="Brannstrom I.O."/>
            <person name="Guillou S."/>
            <person name="Cros-Aarteil S."/>
            <person name="Calhoun S."/>
            <person name="Haridas S."/>
            <person name="Kuo A."/>
            <person name="Mondo S."/>
            <person name="Pangilinan J."/>
            <person name="Riley R."/>
            <person name="Labutti K."/>
            <person name="Andreopoulos B."/>
            <person name="Lipzen A."/>
            <person name="Chen C."/>
            <person name="Yanf M."/>
            <person name="Daum C."/>
            <person name="Ng V."/>
            <person name="Clum A."/>
            <person name="Ohm R."/>
            <person name="Martin F."/>
            <person name="Silar P."/>
            <person name="Natvig D."/>
            <person name="Lalanne C."/>
            <person name="Gautier V."/>
            <person name="Ament-Velasquez S.L."/>
            <person name="Kruys A."/>
            <person name="Hutchinson M.I."/>
            <person name="Powell A.J."/>
            <person name="Barry K."/>
            <person name="Miller A.N."/>
            <person name="Grigoriev I.V."/>
            <person name="Debuchy R."/>
            <person name="Gladieux P."/>
            <person name="Thoren M.H."/>
            <person name="Johannesson H."/>
        </authorList>
    </citation>
    <scope>NUCLEOTIDE SEQUENCE</scope>
    <source>
        <strain evidence="2">PSN309</strain>
    </source>
</reference>
<proteinExistence type="predicted"/>
<dbReference type="EMBL" id="MU864521">
    <property type="protein sequence ID" value="KAK4183839.1"/>
    <property type="molecule type" value="Genomic_DNA"/>
</dbReference>
<keyword evidence="3" id="KW-1185">Reference proteome</keyword>
<gene>
    <name evidence="2" type="ORF">QBC35DRAFT_477815</name>
</gene>
<feature type="compositionally biased region" description="Basic and acidic residues" evidence="1">
    <location>
        <begin position="204"/>
        <end position="223"/>
    </location>
</feature>
<feature type="region of interest" description="Disordered" evidence="1">
    <location>
        <begin position="204"/>
        <end position="268"/>
    </location>
</feature>
<protein>
    <submittedName>
        <fullName evidence="2">Uncharacterized protein</fullName>
    </submittedName>
</protein>